<name>A0ABU7M4C7_9BACT</name>
<feature type="DNA-binding region" description="OmpR/PhoB-type" evidence="7">
    <location>
        <begin position="129"/>
        <end position="224"/>
    </location>
</feature>
<evidence type="ECO:0000259" key="9">
    <source>
        <dbReference type="PROSITE" id="PS51755"/>
    </source>
</evidence>
<feature type="modified residue" description="4-aspartylphosphate" evidence="6">
    <location>
        <position position="58"/>
    </location>
</feature>
<organism evidence="10 11">
    <name type="scientific">Campylobacter porcelli</name>
    <dbReference type="NCBI Taxonomy" id="1660073"/>
    <lineage>
        <taxon>Bacteria</taxon>
        <taxon>Pseudomonadati</taxon>
        <taxon>Campylobacterota</taxon>
        <taxon>Epsilonproteobacteria</taxon>
        <taxon>Campylobacterales</taxon>
        <taxon>Campylobacteraceae</taxon>
        <taxon>Campylobacter</taxon>
    </lineage>
</organism>
<dbReference type="Gene3D" id="3.40.50.2300">
    <property type="match status" value="1"/>
</dbReference>
<dbReference type="SMART" id="SM00862">
    <property type="entry name" value="Trans_reg_C"/>
    <property type="match status" value="1"/>
</dbReference>
<evidence type="ECO:0000256" key="1">
    <source>
        <dbReference type="ARBA" id="ARBA00022553"/>
    </source>
</evidence>
<evidence type="ECO:0000256" key="4">
    <source>
        <dbReference type="ARBA" id="ARBA00023125"/>
    </source>
</evidence>
<dbReference type="SUPFAM" id="SSF46894">
    <property type="entry name" value="C-terminal effector domain of the bipartite response regulators"/>
    <property type="match status" value="1"/>
</dbReference>
<dbReference type="InterPro" id="IPR016032">
    <property type="entry name" value="Sig_transdc_resp-reg_C-effctor"/>
</dbReference>
<dbReference type="InterPro" id="IPR039420">
    <property type="entry name" value="WalR-like"/>
</dbReference>
<dbReference type="InterPro" id="IPR036388">
    <property type="entry name" value="WH-like_DNA-bd_sf"/>
</dbReference>
<evidence type="ECO:0000256" key="5">
    <source>
        <dbReference type="ARBA" id="ARBA00023163"/>
    </source>
</evidence>
<evidence type="ECO:0000313" key="11">
    <source>
        <dbReference type="Proteomes" id="UP001331664"/>
    </source>
</evidence>
<dbReference type="InterPro" id="IPR011006">
    <property type="entry name" value="CheY-like_superfamily"/>
</dbReference>
<comment type="caution">
    <text evidence="10">The sequence shown here is derived from an EMBL/GenBank/DDBJ whole genome shotgun (WGS) entry which is preliminary data.</text>
</comment>
<keyword evidence="1 6" id="KW-0597">Phosphoprotein</keyword>
<dbReference type="Proteomes" id="UP001331664">
    <property type="component" value="Unassembled WGS sequence"/>
</dbReference>
<dbReference type="SUPFAM" id="SSF52172">
    <property type="entry name" value="CheY-like"/>
    <property type="match status" value="1"/>
</dbReference>
<keyword evidence="4 7" id="KW-0238">DNA-binding</keyword>
<dbReference type="PROSITE" id="PS50110">
    <property type="entry name" value="RESPONSE_REGULATORY"/>
    <property type="match status" value="1"/>
</dbReference>
<evidence type="ECO:0000256" key="6">
    <source>
        <dbReference type="PROSITE-ProRule" id="PRU00169"/>
    </source>
</evidence>
<feature type="domain" description="Response regulatory" evidence="8">
    <location>
        <begin position="9"/>
        <end position="123"/>
    </location>
</feature>
<dbReference type="Pfam" id="PF00072">
    <property type="entry name" value="Response_reg"/>
    <property type="match status" value="1"/>
</dbReference>
<dbReference type="Pfam" id="PF00486">
    <property type="entry name" value="Trans_reg_C"/>
    <property type="match status" value="1"/>
</dbReference>
<sequence>MNEILKSLTILFVEDDNDVKSWVSKSIDGVFKNLILAKNGDEGLKKFKKYNPDIVITDIVMPIIDGLEMTKQIKSISRSTPVIVLSAFSDQDRLLGAIDAGVNKYLIKPVEMQELLEIIYKFAKDMGFIAQVDFGNGVKFDKAKRALINSDGVEISLTKKEIAFLMLLTQRMDTLVLHEDIKQRVWTGQKVSEAAVRTFVKRIRDKIGANLIKNISGLGYKITTNDEK</sequence>
<dbReference type="InterPro" id="IPR001789">
    <property type="entry name" value="Sig_transdc_resp-reg_receiver"/>
</dbReference>
<evidence type="ECO:0000256" key="7">
    <source>
        <dbReference type="PROSITE-ProRule" id="PRU01091"/>
    </source>
</evidence>
<evidence type="ECO:0000256" key="2">
    <source>
        <dbReference type="ARBA" id="ARBA00023012"/>
    </source>
</evidence>
<dbReference type="SMART" id="SM00448">
    <property type="entry name" value="REC"/>
    <property type="match status" value="1"/>
</dbReference>
<reference evidence="10 11" key="1">
    <citation type="submission" date="2024-01" db="EMBL/GenBank/DDBJ databases">
        <title>Campylobacter porcellus sp. nov.</title>
        <authorList>
            <person name="Papic B."/>
            <person name="Gruntar I."/>
        </authorList>
    </citation>
    <scope>NUCLEOTIDE SEQUENCE [LARGE SCALE GENOMIC DNA]</scope>
    <source>
        <strain evidence="10 11">CX2-4855-23</strain>
    </source>
</reference>
<dbReference type="EMBL" id="JAZBRD010000005">
    <property type="protein sequence ID" value="MEE3744555.1"/>
    <property type="molecule type" value="Genomic_DNA"/>
</dbReference>
<dbReference type="Gene3D" id="1.10.10.10">
    <property type="entry name" value="Winged helix-like DNA-binding domain superfamily/Winged helix DNA-binding domain"/>
    <property type="match status" value="1"/>
</dbReference>
<keyword evidence="11" id="KW-1185">Reference proteome</keyword>
<dbReference type="PROSITE" id="PS51755">
    <property type="entry name" value="OMPR_PHOB"/>
    <property type="match status" value="1"/>
</dbReference>
<protein>
    <submittedName>
        <fullName evidence="10">Response regulator transcription factor</fullName>
    </submittedName>
</protein>
<keyword evidence="2" id="KW-0902">Two-component regulatory system</keyword>
<evidence type="ECO:0000256" key="3">
    <source>
        <dbReference type="ARBA" id="ARBA00023015"/>
    </source>
</evidence>
<proteinExistence type="predicted"/>
<dbReference type="RefSeq" id="WP_330526183.1">
    <property type="nucleotide sequence ID" value="NZ_JAZBRD010000005.1"/>
</dbReference>
<accession>A0ABU7M4C7</accession>
<evidence type="ECO:0000259" key="8">
    <source>
        <dbReference type="PROSITE" id="PS50110"/>
    </source>
</evidence>
<dbReference type="CDD" id="cd00383">
    <property type="entry name" value="trans_reg_C"/>
    <property type="match status" value="1"/>
</dbReference>
<gene>
    <name evidence="10" type="ORF">V2I23_04525</name>
</gene>
<evidence type="ECO:0000313" key="10">
    <source>
        <dbReference type="EMBL" id="MEE3744555.1"/>
    </source>
</evidence>
<dbReference type="PANTHER" id="PTHR48111">
    <property type="entry name" value="REGULATOR OF RPOS"/>
    <property type="match status" value="1"/>
</dbReference>
<dbReference type="PANTHER" id="PTHR48111:SF1">
    <property type="entry name" value="TWO-COMPONENT RESPONSE REGULATOR ORR33"/>
    <property type="match status" value="1"/>
</dbReference>
<keyword evidence="3" id="KW-0805">Transcription regulation</keyword>
<dbReference type="InterPro" id="IPR001867">
    <property type="entry name" value="OmpR/PhoB-type_DNA-bd"/>
</dbReference>
<keyword evidence="5" id="KW-0804">Transcription</keyword>
<feature type="domain" description="OmpR/PhoB-type" evidence="9">
    <location>
        <begin position="129"/>
        <end position="224"/>
    </location>
</feature>